<keyword evidence="3" id="KW-1185">Reference proteome</keyword>
<reference evidence="2" key="2">
    <citation type="submission" date="2025-09" db="UniProtKB">
        <authorList>
            <consortium name="Ensembl"/>
        </authorList>
    </citation>
    <scope>IDENTIFICATION</scope>
</reference>
<evidence type="ECO:0000313" key="2">
    <source>
        <dbReference type="Ensembl" id="ENSGMOP00000046327.1"/>
    </source>
</evidence>
<evidence type="ECO:0000313" key="3">
    <source>
        <dbReference type="Proteomes" id="UP000694546"/>
    </source>
</evidence>
<dbReference type="GeneTree" id="ENSGT00390000013544"/>
<name>A0A8C5BFE0_GADMO</name>
<protein>
    <submittedName>
        <fullName evidence="2">Uncharacterized protein</fullName>
    </submittedName>
</protein>
<feature type="transmembrane region" description="Helical" evidence="1">
    <location>
        <begin position="117"/>
        <end position="136"/>
    </location>
</feature>
<dbReference type="Ensembl" id="ENSGMOT00000075819.1">
    <property type="protein sequence ID" value="ENSGMOP00000046327.1"/>
    <property type="gene ID" value="ENSGMOG00000023553.1"/>
</dbReference>
<feature type="transmembrane region" description="Helical" evidence="1">
    <location>
        <begin position="152"/>
        <end position="171"/>
    </location>
</feature>
<reference evidence="2" key="1">
    <citation type="submission" date="2025-08" db="UniProtKB">
        <authorList>
            <consortium name="Ensembl"/>
        </authorList>
    </citation>
    <scope>IDENTIFICATION</scope>
</reference>
<dbReference type="PANTHER" id="PTHR16214:SF3">
    <property type="entry name" value="TRANSMEMBRANE PROTEIN 260"/>
    <property type="match status" value="1"/>
</dbReference>
<dbReference type="OMA" id="QRTEYGA"/>
<accession>A0A8C5BFE0</accession>
<evidence type="ECO:0000256" key="1">
    <source>
        <dbReference type="SAM" id="Phobius"/>
    </source>
</evidence>
<feature type="transmembrane region" description="Helical" evidence="1">
    <location>
        <begin position="83"/>
        <end position="105"/>
    </location>
</feature>
<dbReference type="Proteomes" id="UP000694546">
    <property type="component" value="Chromosome 5"/>
</dbReference>
<keyword evidence="1" id="KW-1133">Transmembrane helix</keyword>
<dbReference type="AlphaFoldDB" id="A0A8C5BFE0"/>
<feature type="transmembrane region" description="Helical" evidence="1">
    <location>
        <begin position="7"/>
        <end position="27"/>
    </location>
</feature>
<keyword evidence="1" id="KW-0472">Membrane</keyword>
<dbReference type="PANTHER" id="PTHR16214">
    <property type="entry name" value="TRANSMEMBRANE PROTEIN 260"/>
    <property type="match status" value="1"/>
</dbReference>
<proteinExistence type="predicted"/>
<dbReference type="InterPro" id="IPR052724">
    <property type="entry name" value="GT117_domain-containing"/>
</dbReference>
<organism evidence="2 3">
    <name type="scientific">Gadus morhua</name>
    <name type="common">Atlantic cod</name>
    <dbReference type="NCBI Taxonomy" id="8049"/>
    <lineage>
        <taxon>Eukaryota</taxon>
        <taxon>Metazoa</taxon>
        <taxon>Chordata</taxon>
        <taxon>Craniata</taxon>
        <taxon>Vertebrata</taxon>
        <taxon>Euteleostomi</taxon>
        <taxon>Actinopterygii</taxon>
        <taxon>Neopterygii</taxon>
        <taxon>Teleostei</taxon>
        <taxon>Neoteleostei</taxon>
        <taxon>Acanthomorphata</taxon>
        <taxon>Zeiogadaria</taxon>
        <taxon>Gadariae</taxon>
        <taxon>Gadiformes</taxon>
        <taxon>Gadoidei</taxon>
        <taxon>Gadidae</taxon>
        <taxon>Gadus</taxon>
    </lineage>
</organism>
<keyword evidence="1" id="KW-0812">Transmembrane</keyword>
<sequence>SRLTYHCFGLSHTMVLFVVPTALWVLVQLRLSLGGSCVSSPGSCPTSTFPSPRASIRSRWSWGDQTDLSGFLTHLLRREYGTFSLEAIVVLLCVSVQLCPGGWSVDCVCCPCRYGKVSGLFTTMLCVYMLFFAWRANLDISKPLLLGVVERFWLQSDAIAVVLAGLVLGGPKGGLMKRLGYRRLWRTSGWVVTVGVLVHMAHSNYW</sequence>